<dbReference type="AlphaFoldDB" id="A0A811VIT0"/>
<keyword evidence="2" id="KW-1185">Reference proteome</keyword>
<organism evidence="1 2">
    <name type="scientific">Ceratitis capitata</name>
    <name type="common">Mediterranean fruit fly</name>
    <name type="synonym">Tephritis capitata</name>
    <dbReference type="NCBI Taxonomy" id="7213"/>
    <lineage>
        <taxon>Eukaryota</taxon>
        <taxon>Metazoa</taxon>
        <taxon>Ecdysozoa</taxon>
        <taxon>Arthropoda</taxon>
        <taxon>Hexapoda</taxon>
        <taxon>Insecta</taxon>
        <taxon>Pterygota</taxon>
        <taxon>Neoptera</taxon>
        <taxon>Endopterygota</taxon>
        <taxon>Diptera</taxon>
        <taxon>Brachycera</taxon>
        <taxon>Muscomorpha</taxon>
        <taxon>Tephritoidea</taxon>
        <taxon>Tephritidae</taxon>
        <taxon>Ceratitis</taxon>
        <taxon>Ceratitis</taxon>
    </lineage>
</organism>
<dbReference type="EMBL" id="CAJHJT010000056">
    <property type="protein sequence ID" value="CAD7014012.1"/>
    <property type="molecule type" value="Genomic_DNA"/>
</dbReference>
<sequence>MIEPCQCGFRPDKSTIDQIFTMRQILENIREKRIETHYLFVDFKAAFDSTNRSSFYVTISEFGIPAKLIRLCKLTLDNTSSAVRIRKGLSEPFDTKRGVRQSDFL</sequence>
<gene>
    <name evidence="1" type="ORF">CCAP1982_LOCUS22018</name>
</gene>
<reference evidence="1" key="1">
    <citation type="submission" date="2020-11" db="EMBL/GenBank/DDBJ databases">
        <authorList>
            <person name="Whitehead M."/>
        </authorList>
    </citation>
    <scope>NUCLEOTIDE SEQUENCE</scope>
    <source>
        <strain evidence="1">EGII</strain>
    </source>
</reference>
<comment type="caution">
    <text evidence="1">The sequence shown here is derived from an EMBL/GenBank/DDBJ whole genome shotgun (WGS) entry which is preliminary data.</text>
</comment>
<protein>
    <submittedName>
        <fullName evidence="1">(Mediterranean fruit fly) hypothetical protein</fullName>
    </submittedName>
</protein>
<evidence type="ECO:0000313" key="1">
    <source>
        <dbReference type="EMBL" id="CAD7014012.1"/>
    </source>
</evidence>
<dbReference type="Proteomes" id="UP000606786">
    <property type="component" value="Unassembled WGS sequence"/>
</dbReference>
<accession>A0A811VIT0</accession>
<proteinExistence type="predicted"/>
<dbReference type="PANTHER" id="PTHR47027:SF20">
    <property type="entry name" value="REVERSE TRANSCRIPTASE-LIKE PROTEIN WITH RNA-DIRECTED DNA POLYMERASE DOMAIN"/>
    <property type="match status" value="1"/>
</dbReference>
<name>A0A811VIT0_CERCA</name>
<dbReference type="PANTHER" id="PTHR47027">
    <property type="entry name" value="REVERSE TRANSCRIPTASE DOMAIN-CONTAINING PROTEIN"/>
    <property type="match status" value="1"/>
</dbReference>
<evidence type="ECO:0000313" key="2">
    <source>
        <dbReference type="Proteomes" id="UP000606786"/>
    </source>
</evidence>